<evidence type="ECO:0008006" key="4">
    <source>
        <dbReference type="Google" id="ProtNLM"/>
    </source>
</evidence>
<evidence type="ECO:0000256" key="1">
    <source>
        <dbReference type="SAM" id="SignalP"/>
    </source>
</evidence>
<feature type="chain" id="PRO_5022881579" description="Polysaccharide lyase" evidence="1">
    <location>
        <begin position="34"/>
        <end position="315"/>
    </location>
</feature>
<dbReference type="AlphaFoldDB" id="A0A5C4NVW8"/>
<reference evidence="2 3" key="1">
    <citation type="submission" date="2019-06" db="EMBL/GenBank/DDBJ databases">
        <title>Genome sequence of Janthinobacterium lividum UCD_MED1.</title>
        <authorList>
            <person name="De Leon M.E."/>
            <person name="Jospin G."/>
        </authorList>
    </citation>
    <scope>NUCLEOTIDE SEQUENCE [LARGE SCALE GENOMIC DNA]</scope>
    <source>
        <strain evidence="2 3">UCD_MED1</strain>
    </source>
</reference>
<dbReference type="Gene3D" id="2.60.120.200">
    <property type="match status" value="1"/>
</dbReference>
<dbReference type="EMBL" id="VDGE01000001">
    <property type="protein sequence ID" value="TNC78120.1"/>
    <property type="molecule type" value="Genomic_DNA"/>
</dbReference>
<dbReference type="InterPro" id="IPR025975">
    <property type="entry name" value="Polysacc_lyase"/>
</dbReference>
<protein>
    <recommendedName>
        <fullName evidence="4">Polysaccharide lyase</fullName>
    </recommendedName>
</protein>
<feature type="signal peptide" evidence="1">
    <location>
        <begin position="1"/>
        <end position="33"/>
    </location>
</feature>
<dbReference type="Proteomes" id="UP000305681">
    <property type="component" value="Unassembled WGS sequence"/>
</dbReference>
<accession>A0A5C4NVW8</accession>
<evidence type="ECO:0000313" key="2">
    <source>
        <dbReference type="EMBL" id="TNC78120.1"/>
    </source>
</evidence>
<organism evidence="2 3">
    <name type="scientific">Janthinobacterium lividum</name>
    <dbReference type="NCBI Taxonomy" id="29581"/>
    <lineage>
        <taxon>Bacteria</taxon>
        <taxon>Pseudomonadati</taxon>
        <taxon>Pseudomonadota</taxon>
        <taxon>Betaproteobacteria</taxon>
        <taxon>Burkholderiales</taxon>
        <taxon>Oxalobacteraceae</taxon>
        <taxon>Janthinobacterium</taxon>
    </lineage>
</organism>
<proteinExistence type="predicted"/>
<keyword evidence="1" id="KW-0732">Signal</keyword>
<dbReference type="Pfam" id="PF14099">
    <property type="entry name" value="Polysacc_lyase"/>
    <property type="match status" value="1"/>
</dbReference>
<sequence length="315" mass="34643">MRRLEQSLTQRFPMRSFTFIAMLTLLASTPLHAQVVNSIGGPVTTMAPTSLSRPANFDNVTTRYFSWLYGISAGNPAGVELVGDPAVTQGVETRKVFRMTVNASDPDEYGKRTEVTPSYERVPQGRRWYAGGVYFPADWDLTGKDGWIVVFQVHSARGIVVTSPPFSIIADGPDLLMETRANHRDTYTLKDGVTVPDATANNTMQQRLVLGKIELEKWYCVVLDTDWQHASGTGASRLWLNGKLVYEGSNFPTHYMNVDLPSRGNYPKAGAYLGGFQDALHGKRVLYTDFIHLGGAASTYAQMAAQTPCPAPPAT</sequence>
<name>A0A5C4NVW8_9BURK</name>
<gene>
    <name evidence="2" type="ORF">FHI69_02130</name>
</gene>
<comment type="caution">
    <text evidence="2">The sequence shown here is derived from an EMBL/GenBank/DDBJ whole genome shotgun (WGS) entry which is preliminary data.</text>
</comment>
<evidence type="ECO:0000313" key="3">
    <source>
        <dbReference type="Proteomes" id="UP000305681"/>
    </source>
</evidence>